<evidence type="ECO:0000313" key="3">
    <source>
        <dbReference type="Proteomes" id="UP000611629"/>
    </source>
</evidence>
<keyword evidence="3" id="KW-1185">Reference proteome</keyword>
<sequence length="739" mass="85881">MFNTDSPITTMKDDLLNRDKFAKQLAQAVLSYNQSNSFNIGLYGEWGSGKTSVINMVEESIISFTSEQQEKPVIIRFNPWLFSDQTQLTIQFFKQLSSAFKRSSAVQAVGTAMEALGAAFELTSFVPLVGTSGGVVAKIVEGIGKGLSGKTLSPDIQNLKNEIADNLKEKEVKTIIIIDDIDRLSNEEIRSVFQLVKSIADFPNTIYLLAFDYEIVTRALGEVQNTDGQKYLEKIIQVPFQLPKINEQQLIGLFFNGLNNIIAEIPDEKFDKERWSLLFLYGIKNYIKTIRDVVRLNNTISLKYSFLKDEVNIIDLIGITTIQVFAPSIYERLQHYKDNFCGEFSYYSNNDNEKNEFGELYESIINNQDEIERKNISEILSLLFPKVNSIVKNNFSNYNYDSNNSMLLGSICNKDYFDRYFSLSFSESLSLQEAEHIIFKEENRKELNKLLLKIDERNQTNIFLNYFNSAMRKLKKSDEYRNRIDIVLSSILENWDNLHDVDERQFFSFPWVWRLMNAVDHSLKTFSEEADRFSVILNMFNNTNISLYVKLTILSSFEREYNRYSGDDNKDRTPDEYILSLEHVLMLEEICFHYIEELINNDNLINIKGFSSVEWFVENSENETLKSKFHNYMNHIIQTDDDLARLISSLTSHGKGAGNIVYELWNVDLKHMSKYSDIEEAVNRMNNYIKNDSFNKLNRAVKEDIIAFLVFYEVKDEPYRESVTRPLIEKFCKKHDIIL</sequence>
<proteinExistence type="predicted"/>
<evidence type="ECO:0000313" key="2">
    <source>
        <dbReference type="EMBL" id="NYB74519.1"/>
    </source>
</evidence>
<name>A0A974BJP3_SEDHY</name>
<dbReference type="PANTHER" id="PTHR22674:SF6">
    <property type="entry name" value="NTPASE KAP FAMILY P-LOOP DOMAIN-CONTAINING PROTEIN 1"/>
    <property type="match status" value="1"/>
</dbReference>
<dbReference type="RefSeq" id="WP_179238228.1">
    <property type="nucleotide sequence ID" value="NZ_JACBNQ010000010.1"/>
</dbReference>
<accession>A0A974BJP3</accession>
<evidence type="ECO:0000259" key="1">
    <source>
        <dbReference type="Pfam" id="PF07693"/>
    </source>
</evidence>
<dbReference type="SUPFAM" id="SSF52540">
    <property type="entry name" value="P-loop containing nucleoside triphosphate hydrolases"/>
    <property type="match status" value="1"/>
</dbReference>
<dbReference type="Proteomes" id="UP000611629">
    <property type="component" value="Unassembled WGS sequence"/>
</dbReference>
<comment type="caution">
    <text evidence="2">The sequence shown here is derived from an EMBL/GenBank/DDBJ whole genome shotgun (WGS) entry which is preliminary data.</text>
</comment>
<dbReference type="PANTHER" id="PTHR22674">
    <property type="entry name" value="NTPASE, KAP FAMILY P-LOOP DOMAIN-CONTAINING 1"/>
    <property type="match status" value="1"/>
</dbReference>
<dbReference type="InterPro" id="IPR027417">
    <property type="entry name" value="P-loop_NTPase"/>
</dbReference>
<gene>
    <name evidence="2" type="ORF">HZF24_10265</name>
</gene>
<protein>
    <recommendedName>
        <fullName evidence="1">KAP NTPase domain-containing protein</fullName>
    </recommendedName>
</protein>
<dbReference type="Gene3D" id="3.40.50.300">
    <property type="entry name" value="P-loop containing nucleotide triphosphate hydrolases"/>
    <property type="match status" value="1"/>
</dbReference>
<dbReference type="EMBL" id="JACBNQ010000010">
    <property type="protein sequence ID" value="NYB74519.1"/>
    <property type="molecule type" value="Genomic_DNA"/>
</dbReference>
<dbReference type="AlphaFoldDB" id="A0A974BJP3"/>
<dbReference type="InterPro" id="IPR052754">
    <property type="entry name" value="NTPase_KAP_P-loop"/>
</dbReference>
<feature type="domain" description="KAP NTPase" evidence="1">
    <location>
        <begin position="18"/>
        <end position="304"/>
    </location>
</feature>
<dbReference type="InterPro" id="IPR011646">
    <property type="entry name" value="KAP_P-loop"/>
</dbReference>
<reference evidence="2" key="1">
    <citation type="submission" date="2020-07" db="EMBL/GenBank/DDBJ databases">
        <title>Genomic analysis of a strain of Sedimentibacter Hydroxybenzoicus DSM7310.</title>
        <authorList>
            <person name="Ma S."/>
        </authorList>
    </citation>
    <scope>NUCLEOTIDE SEQUENCE</scope>
    <source>
        <strain evidence="2">DSM 7310</strain>
    </source>
</reference>
<organism evidence="2 3">
    <name type="scientific">Sedimentibacter hydroxybenzoicus DSM 7310</name>
    <dbReference type="NCBI Taxonomy" id="1123245"/>
    <lineage>
        <taxon>Bacteria</taxon>
        <taxon>Bacillati</taxon>
        <taxon>Bacillota</taxon>
        <taxon>Tissierellia</taxon>
        <taxon>Sedimentibacter</taxon>
    </lineage>
</organism>
<dbReference type="Pfam" id="PF07693">
    <property type="entry name" value="KAP_NTPase"/>
    <property type="match status" value="1"/>
</dbReference>